<evidence type="ECO:0000256" key="1">
    <source>
        <dbReference type="ARBA" id="ARBA00022679"/>
    </source>
</evidence>
<organism evidence="6 7">
    <name type="scientific">Actinoplanes regularis</name>
    <dbReference type="NCBI Taxonomy" id="52697"/>
    <lineage>
        <taxon>Bacteria</taxon>
        <taxon>Bacillati</taxon>
        <taxon>Actinomycetota</taxon>
        <taxon>Actinomycetes</taxon>
        <taxon>Micromonosporales</taxon>
        <taxon>Micromonosporaceae</taxon>
        <taxon>Actinoplanes</taxon>
    </lineage>
</organism>
<keyword evidence="1 6" id="KW-0808">Transferase</keyword>
<feature type="domain" description="4'-phosphopantetheinyl transferase N-terminal" evidence="5">
    <location>
        <begin position="28"/>
        <end position="94"/>
    </location>
</feature>
<dbReference type="GO" id="GO:0009239">
    <property type="term" value="P:enterobactin biosynthetic process"/>
    <property type="evidence" value="ECO:0007669"/>
    <property type="project" value="InterPro"/>
</dbReference>
<dbReference type="Proteomes" id="UP000198415">
    <property type="component" value="Unassembled WGS sequence"/>
</dbReference>
<evidence type="ECO:0000313" key="7">
    <source>
        <dbReference type="Proteomes" id="UP000198415"/>
    </source>
</evidence>
<feature type="binding site" evidence="2">
    <location>
        <position position="164"/>
    </location>
    <ligand>
        <name>CoA</name>
        <dbReference type="ChEBI" id="CHEBI:57287"/>
    </ligand>
</feature>
<keyword evidence="3" id="KW-0460">Magnesium</keyword>
<name>A0A238UTG6_9ACTN</name>
<comment type="cofactor">
    <cofactor evidence="3">
        <name>Mg(2+)</name>
        <dbReference type="ChEBI" id="CHEBI:18420"/>
    </cofactor>
</comment>
<dbReference type="Pfam" id="PF01648">
    <property type="entry name" value="ACPS"/>
    <property type="match status" value="1"/>
</dbReference>
<feature type="binding site" evidence="3">
    <location>
        <position position="107"/>
    </location>
    <ligand>
        <name>Mg(2+)</name>
        <dbReference type="ChEBI" id="CHEBI:18420"/>
    </ligand>
</feature>
<feature type="binding site" evidence="2">
    <location>
        <position position="105"/>
    </location>
    <ligand>
        <name>CoA</name>
        <dbReference type="ChEBI" id="CHEBI:57287"/>
    </ligand>
</feature>
<dbReference type="GO" id="GO:0000287">
    <property type="term" value="F:magnesium ion binding"/>
    <property type="evidence" value="ECO:0007669"/>
    <property type="project" value="InterPro"/>
</dbReference>
<reference evidence="6 7" key="1">
    <citation type="submission" date="2017-06" db="EMBL/GenBank/DDBJ databases">
        <authorList>
            <person name="Kim H.J."/>
            <person name="Triplett B.A."/>
        </authorList>
    </citation>
    <scope>NUCLEOTIDE SEQUENCE [LARGE SCALE GENOMIC DNA]</scope>
    <source>
        <strain evidence="6 7">DSM 43151</strain>
    </source>
</reference>
<dbReference type="InterPro" id="IPR003542">
    <property type="entry name" value="Enbac_synth_compD-like"/>
</dbReference>
<dbReference type="RefSeq" id="WP_089290961.1">
    <property type="nucleotide sequence ID" value="NZ_BOMU01000012.1"/>
</dbReference>
<dbReference type="OrthoDB" id="8210607at2"/>
<dbReference type="Pfam" id="PF17837">
    <property type="entry name" value="4PPT_N"/>
    <property type="match status" value="1"/>
</dbReference>
<dbReference type="InterPro" id="IPR037143">
    <property type="entry name" value="4-PPantetheinyl_Trfase_dom_sf"/>
</dbReference>
<protein>
    <submittedName>
        <fullName evidence="6">4'-phosphopantetheinyl transferase EntD (Siderophore biosynthesis)</fullName>
    </submittedName>
</protein>
<feature type="binding site" evidence="2">
    <location>
        <position position="154"/>
    </location>
    <ligand>
        <name>CoA</name>
        <dbReference type="ChEBI" id="CHEBI:57287"/>
    </ligand>
</feature>
<feature type="binding site" evidence="2">
    <location>
        <position position="47"/>
    </location>
    <ligand>
        <name>CoA</name>
        <dbReference type="ChEBI" id="CHEBI:57287"/>
    </ligand>
</feature>
<dbReference type="EMBL" id="FZNR01000001">
    <property type="protein sequence ID" value="SNR25221.1"/>
    <property type="molecule type" value="Genomic_DNA"/>
</dbReference>
<dbReference type="PANTHER" id="PTHR38096:SF1">
    <property type="entry name" value="ENTEROBACTIN SYNTHASE COMPONENT D"/>
    <property type="match status" value="1"/>
</dbReference>
<keyword evidence="7" id="KW-1185">Reference proteome</keyword>
<sequence>MLNRLLPPPVRSSVAYADDPDEACYPGEESLVESVVPNRRREVLTARRCAREALRALGHAPTAIPRGPRREPVWPDGVAGSITHCTGFRAAAVARTSEITSVGIDAEPHGPLPPRVLGAVTTPADRDLLARLASTRPEVCWDRLLFSAKESIYKAWYPVTGRWLGFEDASLHIDPDAGTFTGEILIDSPIPAIHGRYLVDRGLIVTAVCL</sequence>
<dbReference type="GO" id="GO:0008897">
    <property type="term" value="F:holo-[acyl-carrier-protein] synthase activity"/>
    <property type="evidence" value="ECO:0007669"/>
    <property type="project" value="InterPro"/>
</dbReference>
<keyword evidence="3" id="KW-0479">Metal-binding</keyword>
<accession>A0A238UTG6</accession>
<dbReference type="GO" id="GO:0009366">
    <property type="term" value="C:enterobactin synthetase complex"/>
    <property type="evidence" value="ECO:0007669"/>
    <property type="project" value="InterPro"/>
</dbReference>
<dbReference type="PANTHER" id="PTHR38096">
    <property type="entry name" value="ENTEROBACTIN SYNTHASE COMPONENT D"/>
    <property type="match status" value="1"/>
</dbReference>
<gene>
    <name evidence="6" type="ORF">SAMN06264365_101124</name>
</gene>
<dbReference type="SUPFAM" id="SSF56214">
    <property type="entry name" value="4'-phosphopantetheinyl transferase"/>
    <property type="match status" value="1"/>
</dbReference>
<dbReference type="PRINTS" id="PR01399">
    <property type="entry name" value="ENTSNTHTASED"/>
</dbReference>
<feature type="binding site" evidence="3">
    <location>
        <position position="106"/>
    </location>
    <ligand>
        <name>Mg(2+)</name>
        <dbReference type="ChEBI" id="CHEBI:18420"/>
    </ligand>
</feature>
<evidence type="ECO:0000259" key="5">
    <source>
        <dbReference type="Pfam" id="PF17837"/>
    </source>
</evidence>
<dbReference type="GO" id="GO:0005886">
    <property type="term" value="C:plasma membrane"/>
    <property type="evidence" value="ECO:0007669"/>
    <property type="project" value="TreeGrafter"/>
</dbReference>
<feature type="binding site" evidence="2">
    <location>
        <begin position="83"/>
        <end position="84"/>
    </location>
    <ligand>
        <name>CoA</name>
        <dbReference type="ChEBI" id="CHEBI:57287"/>
    </ligand>
</feature>
<feature type="binding site" evidence="3">
    <location>
        <position position="105"/>
    </location>
    <ligand>
        <name>Mg(2+)</name>
        <dbReference type="ChEBI" id="CHEBI:18420"/>
    </ligand>
</feature>
<feature type="binding site" evidence="2">
    <location>
        <position position="150"/>
    </location>
    <ligand>
        <name>CoA</name>
        <dbReference type="ChEBI" id="CHEBI:57287"/>
    </ligand>
</feature>
<evidence type="ECO:0000256" key="3">
    <source>
        <dbReference type="PIRSR" id="PIRSR603542-2"/>
    </source>
</evidence>
<dbReference type="AlphaFoldDB" id="A0A238UTG6"/>
<evidence type="ECO:0000259" key="4">
    <source>
        <dbReference type="Pfam" id="PF01648"/>
    </source>
</evidence>
<dbReference type="InterPro" id="IPR008278">
    <property type="entry name" value="4-PPantetheinyl_Trfase_dom"/>
</dbReference>
<evidence type="ECO:0000256" key="2">
    <source>
        <dbReference type="PIRSR" id="PIRSR603542-1"/>
    </source>
</evidence>
<proteinExistence type="predicted"/>
<feature type="domain" description="4'-phosphopantetheinyl transferase" evidence="4">
    <location>
        <begin position="101"/>
        <end position="179"/>
    </location>
</feature>
<feature type="binding site" evidence="2">
    <location>
        <position position="39"/>
    </location>
    <ligand>
        <name>CoA</name>
        <dbReference type="ChEBI" id="CHEBI:57287"/>
    </ligand>
</feature>
<evidence type="ECO:0000313" key="6">
    <source>
        <dbReference type="EMBL" id="SNR25221.1"/>
    </source>
</evidence>
<dbReference type="InterPro" id="IPR041354">
    <property type="entry name" value="4PPT_N"/>
</dbReference>